<evidence type="ECO:0000259" key="8">
    <source>
        <dbReference type="Pfam" id="PF09779"/>
    </source>
</evidence>
<reference evidence="9" key="1">
    <citation type="journal article" date="2023" name="Genome Biol. Evol.">
        <title>First Whole Genome Sequence and Flow Cytometry Genome Size Data for the Lichen-Forming Fungus Ramalina farinacea (Ascomycota).</title>
        <authorList>
            <person name="Llewellyn T."/>
            <person name="Mian S."/>
            <person name="Hill R."/>
            <person name="Leitch I.J."/>
            <person name="Gaya E."/>
        </authorList>
    </citation>
    <scope>NUCLEOTIDE SEQUENCE</scope>
    <source>
        <strain evidence="9">LIQ254RAFAR</strain>
    </source>
</reference>
<evidence type="ECO:0000256" key="6">
    <source>
        <dbReference type="SAM" id="MobiDB-lite"/>
    </source>
</evidence>
<dbReference type="AlphaFoldDB" id="A0AA43TT16"/>
<dbReference type="GO" id="GO:0034992">
    <property type="term" value="C:microtubule organizing center attachment site"/>
    <property type="evidence" value="ECO:0007669"/>
    <property type="project" value="TreeGrafter"/>
</dbReference>
<dbReference type="InterPro" id="IPR018617">
    <property type="entry name" value="Ima1_N"/>
</dbReference>
<feature type="region of interest" description="Disordered" evidence="6">
    <location>
        <begin position="519"/>
        <end position="569"/>
    </location>
</feature>
<keyword evidence="4 7" id="KW-0472">Membrane</keyword>
<dbReference type="GO" id="GO:0034506">
    <property type="term" value="C:chromosome, centromeric core domain"/>
    <property type="evidence" value="ECO:0007669"/>
    <property type="project" value="TreeGrafter"/>
</dbReference>
<dbReference type="Proteomes" id="UP001161017">
    <property type="component" value="Unassembled WGS sequence"/>
</dbReference>
<feature type="compositionally biased region" description="Low complexity" evidence="6">
    <location>
        <begin position="376"/>
        <end position="386"/>
    </location>
</feature>
<evidence type="ECO:0000256" key="7">
    <source>
        <dbReference type="SAM" id="Phobius"/>
    </source>
</evidence>
<evidence type="ECO:0000256" key="1">
    <source>
        <dbReference type="ARBA" id="ARBA00004473"/>
    </source>
</evidence>
<sequence>MPLLRAKLICFYCNRRSSQAKTAGLRRWHCTQCDADNWLDEKGEVTDPPTTPSTPKLSTRYVQPQQAPTTVSLSSSFDPITAPTEKSAETEGLFCATCLKNQHLYTRSLSNFYPDGAVNGGGASEREYEKAEAAYRASLEERYPLICEECEPRVRERLRRVNYDAKADHLGRVMDRLRRGRRERRSLGWRGWVVRVGGIVWAVSWVLQISWHIMGMMNLMDDGEGDGLVEEQESGWKQCAYSAKTTGRISPACFDRVSTELVPTVLWIGLAAAWWHPCLQEKLDKPFAHVIGLADYYKLQVVSMGARWGCWYWVTHRSPAEPRTYHAVHLFMTLFNLLVILSSYRSVSIDYTPRVSFAEPPEPLVRRKAGSDAQTSSSIPSSSNNNTQLSSHGRNPNTKPPSKFSINDLAPQPQPVKQPARLPTPPPEPYDDDAAMDWTPSTTTSFSPAHPSRPTANNILNPPQPILPSPFHGTLPSNVHPPSHRLRNPQTALPFFSLQPTTASKTSALDMAGLGSSLFNSNSRSHSTTKTTQNPMSPSTGNDDDNPNRKRSGLAFAPQRFFTPSDRNADTGLEDLLATSFRLDETPVEVANTNTKASPSSTALTVTKKETRRRGSGEGGWIPWFAIGRIDAWPN</sequence>
<organism evidence="9 10">
    <name type="scientific">Ramalina farinacea</name>
    <dbReference type="NCBI Taxonomy" id="258253"/>
    <lineage>
        <taxon>Eukaryota</taxon>
        <taxon>Fungi</taxon>
        <taxon>Dikarya</taxon>
        <taxon>Ascomycota</taxon>
        <taxon>Pezizomycotina</taxon>
        <taxon>Lecanoromycetes</taxon>
        <taxon>OSLEUM clade</taxon>
        <taxon>Lecanoromycetidae</taxon>
        <taxon>Lecanorales</taxon>
        <taxon>Lecanorineae</taxon>
        <taxon>Ramalinaceae</taxon>
        <taxon>Ramalina</taxon>
    </lineage>
</organism>
<feature type="region of interest" description="Disordered" evidence="6">
    <location>
        <begin position="362"/>
        <end position="486"/>
    </location>
</feature>
<accession>A0AA43TT16</accession>
<feature type="compositionally biased region" description="Polar residues" evidence="6">
    <location>
        <begin position="387"/>
        <end position="397"/>
    </location>
</feature>
<keyword evidence="3 7" id="KW-1133">Transmembrane helix</keyword>
<keyword evidence="5" id="KW-0539">Nucleus</keyword>
<comment type="subcellular location">
    <subcellularLocation>
        <location evidence="1">Nucleus inner membrane</location>
        <topology evidence="1">Multi-pass membrane protein</topology>
    </subcellularLocation>
</comment>
<name>A0AA43TT16_9LECA</name>
<dbReference type="GO" id="GO:0044732">
    <property type="term" value="C:mitotic spindle pole body"/>
    <property type="evidence" value="ECO:0007669"/>
    <property type="project" value="TreeGrafter"/>
</dbReference>
<feature type="compositionally biased region" description="Basic and acidic residues" evidence="6">
    <location>
        <begin position="607"/>
        <end position="616"/>
    </location>
</feature>
<comment type="caution">
    <text evidence="9">The sequence shown here is derived from an EMBL/GenBank/DDBJ whole genome shotgun (WGS) entry which is preliminary data.</text>
</comment>
<dbReference type="GO" id="GO:0071765">
    <property type="term" value="P:nuclear inner membrane organization"/>
    <property type="evidence" value="ECO:0007669"/>
    <property type="project" value="InterPro"/>
</dbReference>
<gene>
    <name evidence="9" type="ORF">OHK93_006426</name>
</gene>
<proteinExistence type="predicted"/>
<dbReference type="GO" id="GO:0005637">
    <property type="term" value="C:nuclear inner membrane"/>
    <property type="evidence" value="ECO:0007669"/>
    <property type="project" value="UniProtKB-SubCell"/>
</dbReference>
<feature type="domain" description="Ima1 N-terminal" evidence="8">
    <location>
        <begin position="10"/>
        <end position="154"/>
    </location>
</feature>
<dbReference type="PANTHER" id="PTHR28538">
    <property type="entry name" value="INTEGRAL INNER NUCLEAR MEMBRANE PROTEIN IMA1"/>
    <property type="match status" value="1"/>
</dbReference>
<keyword evidence="10" id="KW-1185">Reference proteome</keyword>
<evidence type="ECO:0000313" key="9">
    <source>
        <dbReference type="EMBL" id="MDI1487158.1"/>
    </source>
</evidence>
<feature type="region of interest" description="Disordered" evidence="6">
    <location>
        <begin position="591"/>
        <end position="619"/>
    </location>
</feature>
<dbReference type="EMBL" id="JAPUFD010000005">
    <property type="protein sequence ID" value="MDI1487158.1"/>
    <property type="molecule type" value="Genomic_DNA"/>
</dbReference>
<evidence type="ECO:0000256" key="3">
    <source>
        <dbReference type="ARBA" id="ARBA00022989"/>
    </source>
</evidence>
<evidence type="ECO:0000256" key="4">
    <source>
        <dbReference type="ARBA" id="ARBA00023136"/>
    </source>
</evidence>
<evidence type="ECO:0000313" key="10">
    <source>
        <dbReference type="Proteomes" id="UP001161017"/>
    </source>
</evidence>
<dbReference type="PANTHER" id="PTHR28538:SF1">
    <property type="entry name" value="INTEGRAL INNER NUCLEAR MEMBRANE PROTEIN IMA1"/>
    <property type="match status" value="1"/>
</dbReference>
<feature type="compositionally biased region" description="Polar residues" evidence="6">
    <location>
        <begin position="528"/>
        <end position="541"/>
    </location>
</feature>
<feature type="compositionally biased region" description="Pro residues" evidence="6">
    <location>
        <begin position="412"/>
        <end position="428"/>
    </location>
</feature>
<feature type="compositionally biased region" description="Polar residues" evidence="6">
    <location>
        <begin position="56"/>
        <end position="65"/>
    </location>
</feature>
<dbReference type="InterPro" id="IPR042321">
    <property type="entry name" value="Ima1"/>
</dbReference>
<evidence type="ECO:0000256" key="5">
    <source>
        <dbReference type="ARBA" id="ARBA00023242"/>
    </source>
</evidence>
<feature type="compositionally biased region" description="Polar residues" evidence="6">
    <location>
        <begin position="591"/>
        <end position="605"/>
    </location>
</feature>
<dbReference type="Pfam" id="PF09779">
    <property type="entry name" value="Ima1_N"/>
    <property type="match status" value="1"/>
</dbReference>
<evidence type="ECO:0000256" key="2">
    <source>
        <dbReference type="ARBA" id="ARBA00022692"/>
    </source>
</evidence>
<protein>
    <recommendedName>
        <fullName evidence="8">Ima1 N-terminal domain-containing protein</fullName>
    </recommendedName>
</protein>
<keyword evidence="2 7" id="KW-0812">Transmembrane</keyword>
<feature type="transmembrane region" description="Helical" evidence="7">
    <location>
        <begin position="192"/>
        <end position="214"/>
    </location>
</feature>
<feature type="region of interest" description="Disordered" evidence="6">
    <location>
        <begin position="41"/>
        <end position="65"/>
    </location>
</feature>